<sequence length="758" mass="85099">MADLSFADNWDFSPGEGFAREVKNRFSSTVHFSPGFSDVRPFKLVSYSCQQFHLFFHLWRNGGPDWYKEYSQWIIEQDKEWTTVKPKTRSKSALVKPGVSFAKVVRSKQVETPFVIPVKKAFNSLKKSFSVHRPSDKKDLDHPNSTFLSKKSIPIKDRLNFDVPNRTSVFERLQFPEKSPNRSNSDLCSRCLRQGHGVSKEKLRQAGRFPNRLPRADITVPAPQKQHEAYMLAEIEPQVHEDEWDIRNHLHNELGIMVTHCSPHPLGVGLFAVRTTLIRDTLVAAFGFHYNGGHVVRFDNHDKGINWRAAHADRVGWIMFLGYPLDFRSTSYISRAVGLFGKLDYWQEVDAIPGRVLLRAYFDDVDLLLNSSLIRVDRVNLGPLVSLFLTMSLLTCNLKMKICHMLVLHLPHLTHLTIMALPGMRLIIIMEMKVLGEIGSSRLRINLGASANLQIVIAASTDSSPLFTISPEMQGKIDEFVLRMKLLKSLRNKTHIPLPIQNAAPFTQLLYPKRKALSVYSQSVEPVVKRANLNESSSWAMEKSLSIDVIPSTEGPILSPIPLAILPPSGVHLDSDKFLLAGPEVFVGRNEPVSPVASSSDALILPKAPVKKRDGKTILFDPVRRQGSRLRALSTDVAADPRMGIGKPRGKSAKKLKELAGITNLLSSGSILKESDFASDVHSETDSTPSDCSVSLLQKMGVEMCGLSLERWLKASWVDRSWTWCLVLLKMRSSLSFFMAVYFGTKSMLSVGFCMNLV</sequence>
<keyword evidence="3" id="KW-1185">Reference proteome</keyword>
<reference evidence="2" key="2">
    <citation type="submission" date="2015-03" db="UniProtKB">
        <authorList>
            <consortium name="EnsemblPlants"/>
        </authorList>
    </citation>
    <scope>IDENTIFICATION</scope>
</reference>
<evidence type="ECO:0000259" key="1">
    <source>
        <dbReference type="Pfam" id="PF24530"/>
    </source>
</evidence>
<dbReference type="PANTHER" id="PTHR33075">
    <property type="entry name" value="OS02G0499800 PROTEIN"/>
    <property type="match status" value="1"/>
</dbReference>
<protein>
    <recommendedName>
        <fullName evidence="1">DUF7597 domain-containing protein</fullName>
    </recommendedName>
</protein>
<dbReference type="Gramene" id="OBART11G07620.1">
    <property type="protein sequence ID" value="OBART11G07620.1"/>
    <property type="gene ID" value="OBART11G07620"/>
</dbReference>
<accession>A0A0D3HJW8</accession>
<dbReference type="Pfam" id="PF24530">
    <property type="entry name" value="DUF7597"/>
    <property type="match status" value="1"/>
</dbReference>
<evidence type="ECO:0000313" key="3">
    <source>
        <dbReference type="Proteomes" id="UP000026960"/>
    </source>
</evidence>
<dbReference type="PaxDb" id="65489-OBART11G07620.1"/>
<organism evidence="2">
    <name type="scientific">Oryza barthii</name>
    <dbReference type="NCBI Taxonomy" id="65489"/>
    <lineage>
        <taxon>Eukaryota</taxon>
        <taxon>Viridiplantae</taxon>
        <taxon>Streptophyta</taxon>
        <taxon>Embryophyta</taxon>
        <taxon>Tracheophyta</taxon>
        <taxon>Spermatophyta</taxon>
        <taxon>Magnoliopsida</taxon>
        <taxon>Liliopsida</taxon>
        <taxon>Poales</taxon>
        <taxon>Poaceae</taxon>
        <taxon>BOP clade</taxon>
        <taxon>Oryzoideae</taxon>
        <taxon>Oryzeae</taxon>
        <taxon>Oryzinae</taxon>
        <taxon>Oryza</taxon>
    </lineage>
</organism>
<reference evidence="2" key="1">
    <citation type="journal article" date="2009" name="Rice">
        <title>De Novo Next Generation Sequencing of Plant Genomes.</title>
        <authorList>
            <person name="Rounsley S."/>
            <person name="Marri P.R."/>
            <person name="Yu Y."/>
            <person name="He R."/>
            <person name="Sisneros N."/>
            <person name="Goicoechea J.L."/>
            <person name="Lee S.J."/>
            <person name="Angelova A."/>
            <person name="Kudrna D."/>
            <person name="Luo M."/>
            <person name="Affourtit J."/>
            <person name="Desany B."/>
            <person name="Knight J."/>
            <person name="Niazi F."/>
            <person name="Egholm M."/>
            <person name="Wing R.A."/>
        </authorList>
    </citation>
    <scope>NUCLEOTIDE SEQUENCE [LARGE SCALE GENOMIC DNA]</scope>
    <source>
        <strain evidence="2">cv. IRGC 105608</strain>
    </source>
</reference>
<dbReference type="HOGENOM" id="CLU_399781_0_0_1"/>
<dbReference type="Proteomes" id="UP000026960">
    <property type="component" value="Chromosome 11"/>
</dbReference>
<dbReference type="AlphaFoldDB" id="A0A0D3HJW8"/>
<proteinExistence type="predicted"/>
<dbReference type="PANTHER" id="PTHR33075:SF7">
    <property type="entry name" value="OS02G0303350 PROTEIN"/>
    <property type="match status" value="1"/>
</dbReference>
<evidence type="ECO:0000313" key="2">
    <source>
        <dbReference type="EnsemblPlants" id="OBART11G07620.1"/>
    </source>
</evidence>
<dbReference type="EnsemblPlants" id="OBART11G07620.1">
    <property type="protein sequence ID" value="OBART11G07620.1"/>
    <property type="gene ID" value="OBART11G07620"/>
</dbReference>
<dbReference type="InterPro" id="IPR056018">
    <property type="entry name" value="DUF7597"/>
</dbReference>
<feature type="domain" description="DUF7597" evidence="1">
    <location>
        <begin position="190"/>
        <end position="311"/>
    </location>
</feature>
<name>A0A0D3HJW8_9ORYZ</name>